<dbReference type="EMBL" id="CP001712">
    <property type="protein sequence ID" value="EAR17173.1"/>
    <property type="molecule type" value="Genomic_DNA"/>
</dbReference>
<dbReference type="PROSITE" id="PS00380">
    <property type="entry name" value="RHODANESE_1"/>
    <property type="match status" value="1"/>
</dbReference>
<dbReference type="AlphaFoldDB" id="A4CJR5"/>
<dbReference type="GO" id="GO:0004792">
    <property type="term" value="F:thiosulfate-cyanide sulfurtransferase activity"/>
    <property type="evidence" value="ECO:0007669"/>
    <property type="project" value="InterPro"/>
</dbReference>
<dbReference type="PANTHER" id="PTHR45431:SF3">
    <property type="entry name" value="RHODANESE-LIKE DOMAIN-CONTAINING PROTEIN 15, CHLOROPLASTIC"/>
    <property type="match status" value="1"/>
</dbReference>
<reference evidence="2 3" key="1">
    <citation type="journal article" date="2009" name="J. Bacteriol.">
        <title>Complete genome sequence of Robiginitalea biformata HTCC2501.</title>
        <authorList>
            <person name="Oh H.M."/>
            <person name="Giovannoni S.J."/>
            <person name="Lee K."/>
            <person name="Ferriera S."/>
            <person name="Johnson J."/>
            <person name="Cho J.C."/>
        </authorList>
    </citation>
    <scope>NUCLEOTIDE SEQUENCE [LARGE SCALE GENOMIC DNA]</scope>
    <source>
        <strain evidence="3">ATCC BAA-864 / HTCC2501 / KCTC 12146</strain>
    </source>
</reference>
<dbReference type="PROSITE" id="PS50206">
    <property type="entry name" value="RHODANESE_3"/>
    <property type="match status" value="1"/>
</dbReference>
<feature type="domain" description="Rhodanese" evidence="1">
    <location>
        <begin position="23"/>
        <end position="106"/>
    </location>
</feature>
<dbReference type="InterPro" id="IPR052367">
    <property type="entry name" value="Thiosulfate_ST/Rhodanese-like"/>
</dbReference>
<organism evidence="2 3">
    <name type="scientific">Robiginitalea biformata (strain ATCC BAA-864 / DSM 15991 / KCTC 12146 / HTCC2501)</name>
    <dbReference type="NCBI Taxonomy" id="313596"/>
    <lineage>
        <taxon>Bacteria</taxon>
        <taxon>Pseudomonadati</taxon>
        <taxon>Bacteroidota</taxon>
        <taxon>Flavobacteriia</taxon>
        <taxon>Flavobacteriales</taxon>
        <taxon>Flavobacteriaceae</taxon>
        <taxon>Robiginitalea</taxon>
    </lineage>
</organism>
<evidence type="ECO:0000313" key="2">
    <source>
        <dbReference type="EMBL" id="EAR17173.1"/>
    </source>
</evidence>
<keyword evidence="3" id="KW-1185">Reference proteome</keyword>
<dbReference type="Proteomes" id="UP000009049">
    <property type="component" value="Chromosome"/>
</dbReference>
<dbReference type="Gene3D" id="3.40.250.10">
    <property type="entry name" value="Rhodanese-like domain"/>
    <property type="match status" value="1"/>
</dbReference>
<dbReference type="eggNOG" id="COG0607">
    <property type="taxonomic scope" value="Bacteria"/>
</dbReference>
<accession>A4CJR5</accession>
<protein>
    <submittedName>
        <fullName evidence="2">Phage shock protein E (Rhodanese-like domain protein)</fullName>
    </submittedName>
</protein>
<dbReference type="InterPro" id="IPR001307">
    <property type="entry name" value="Thiosulphate_STrfase_CS"/>
</dbReference>
<sequence length="108" mass="11842">MCSLQVAAQAEQLPMEAFNPSSLSEGAVLLDVRTPAEFNEGHLPGAVNIDWFADDFNSRLEDIPKDAEIYLYCKKGGRSARASERLLTLGYTRVVDLTGGYDAYQPGQ</sequence>
<dbReference type="Pfam" id="PF00581">
    <property type="entry name" value="Rhodanese"/>
    <property type="match status" value="1"/>
</dbReference>
<name>A4CJR5_ROBBH</name>
<evidence type="ECO:0000313" key="3">
    <source>
        <dbReference type="Proteomes" id="UP000009049"/>
    </source>
</evidence>
<gene>
    <name evidence="2" type="ordered locus">RB2501_09725</name>
</gene>
<dbReference type="PANTHER" id="PTHR45431">
    <property type="entry name" value="RHODANESE-LIKE DOMAIN-CONTAINING PROTEIN 15, CHLOROPLASTIC"/>
    <property type="match status" value="1"/>
</dbReference>
<dbReference type="InterPro" id="IPR001763">
    <property type="entry name" value="Rhodanese-like_dom"/>
</dbReference>
<dbReference type="STRING" id="313596.RB2501_09725"/>
<dbReference type="KEGG" id="rbi:RB2501_09725"/>
<dbReference type="InterPro" id="IPR036873">
    <property type="entry name" value="Rhodanese-like_dom_sf"/>
</dbReference>
<dbReference type="SMART" id="SM00450">
    <property type="entry name" value="RHOD"/>
    <property type="match status" value="1"/>
</dbReference>
<proteinExistence type="predicted"/>
<evidence type="ECO:0000259" key="1">
    <source>
        <dbReference type="PROSITE" id="PS50206"/>
    </source>
</evidence>
<dbReference type="CDD" id="cd00158">
    <property type="entry name" value="RHOD"/>
    <property type="match status" value="1"/>
</dbReference>
<dbReference type="HOGENOM" id="CLU_089574_1_6_10"/>
<dbReference type="SUPFAM" id="SSF52821">
    <property type="entry name" value="Rhodanese/Cell cycle control phosphatase"/>
    <property type="match status" value="1"/>
</dbReference>